<dbReference type="AlphaFoldDB" id="A0A8S4QX11"/>
<protein>
    <submittedName>
        <fullName evidence="1">Jg3613 protein</fullName>
    </submittedName>
</protein>
<gene>
    <name evidence="1" type="primary">jg3613</name>
    <name evidence="1" type="ORF">PAEG_LOCUS6623</name>
</gene>
<evidence type="ECO:0000313" key="1">
    <source>
        <dbReference type="EMBL" id="CAH2220654.1"/>
    </source>
</evidence>
<name>A0A8S4QX11_9NEOP</name>
<dbReference type="Proteomes" id="UP000838756">
    <property type="component" value="Unassembled WGS sequence"/>
</dbReference>
<proteinExistence type="predicted"/>
<evidence type="ECO:0000313" key="2">
    <source>
        <dbReference type="Proteomes" id="UP000838756"/>
    </source>
</evidence>
<sequence>MTNYFVKFNAKLAKRNARRAGEFVNEYENMIHIIGIVGSVQRPVSAARRFRRRLRGSEPPRLISWGVIATDFRSPRYCAQIVLSLLHTKELR</sequence>
<keyword evidence="2" id="KW-1185">Reference proteome</keyword>
<accession>A0A8S4QX11</accession>
<comment type="caution">
    <text evidence="1">The sequence shown here is derived from an EMBL/GenBank/DDBJ whole genome shotgun (WGS) entry which is preliminary data.</text>
</comment>
<dbReference type="EMBL" id="CAKXAJ010020182">
    <property type="protein sequence ID" value="CAH2220654.1"/>
    <property type="molecule type" value="Genomic_DNA"/>
</dbReference>
<reference evidence="1" key="1">
    <citation type="submission" date="2022-03" db="EMBL/GenBank/DDBJ databases">
        <authorList>
            <person name="Lindestad O."/>
        </authorList>
    </citation>
    <scope>NUCLEOTIDE SEQUENCE</scope>
</reference>
<organism evidence="1 2">
    <name type="scientific">Pararge aegeria aegeria</name>
    <dbReference type="NCBI Taxonomy" id="348720"/>
    <lineage>
        <taxon>Eukaryota</taxon>
        <taxon>Metazoa</taxon>
        <taxon>Ecdysozoa</taxon>
        <taxon>Arthropoda</taxon>
        <taxon>Hexapoda</taxon>
        <taxon>Insecta</taxon>
        <taxon>Pterygota</taxon>
        <taxon>Neoptera</taxon>
        <taxon>Endopterygota</taxon>
        <taxon>Lepidoptera</taxon>
        <taxon>Glossata</taxon>
        <taxon>Ditrysia</taxon>
        <taxon>Papilionoidea</taxon>
        <taxon>Nymphalidae</taxon>
        <taxon>Satyrinae</taxon>
        <taxon>Satyrini</taxon>
        <taxon>Parargina</taxon>
        <taxon>Pararge</taxon>
    </lineage>
</organism>